<dbReference type="EMBL" id="QICL01000056">
    <property type="protein sequence ID" value="PXV57135.1"/>
    <property type="molecule type" value="Genomic_DNA"/>
</dbReference>
<evidence type="ECO:0000313" key="2">
    <source>
        <dbReference type="Proteomes" id="UP000247973"/>
    </source>
</evidence>
<comment type="caution">
    <text evidence="1">The sequence shown here is derived from an EMBL/GenBank/DDBJ whole genome shotgun (WGS) entry which is preliminary data.</text>
</comment>
<proteinExistence type="predicted"/>
<organism evidence="1 2">
    <name type="scientific">Dysgonomonas alginatilytica</name>
    <dbReference type="NCBI Taxonomy" id="1605892"/>
    <lineage>
        <taxon>Bacteria</taxon>
        <taxon>Pseudomonadati</taxon>
        <taxon>Bacteroidota</taxon>
        <taxon>Bacteroidia</taxon>
        <taxon>Bacteroidales</taxon>
        <taxon>Dysgonomonadaceae</taxon>
        <taxon>Dysgonomonas</taxon>
    </lineage>
</organism>
<reference evidence="1 2" key="1">
    <citation type="submission" date="2018-03" db="EMBL/GenBank/DDBJ databases">
        <title>Genomic Encyclopedia of Archaeal and Bacterial Type Strains, Phase II (KMG-II): from individual species to whole genera.</title>
        <authorList>
            <person name="Goeker M."/>
        </authorList>
    </citation>
    <scope>NUCLEOTIDE SEQUENCE [LARGE SCALE GENOMIC DNA]</scope>
    <source>
        <strain evidence="1 2">DSM 100214</strain>
    </source>
</reference>
<dbReference type="AlphaFoldDB" id="A0A2V3PHD0"/>
<accession>A0A2V3PHD0</accession>
<protein>
    <recommendedName>
        <fullName evidence="3">DUF4365 domain-containing protein</fullName>
    </recommendedName>
</protein>
<sequence>MPIKSNSQSLGDIGEKTVALIFSKYSWSADLIKSDFGEDISCTVFIDNSRTYYYFRCQVKSTKKDSKYIRRLKMVILVFP</sequence>
<name>A0A2V3PHD0_9BACT</name>
<gene>
    <name evidence="1" type="ORF">CLV62_1565</name>
</gene>
<evidence type="ECO:0000313" key="1">
    <source>
        <dbReference type="EMBL" id="PXV57135.1"/>
    </source>
</evidence>
<evidence type="ECO:0008006" key="3">
    <source>
        <dbReference type="Google" id="ProtNLM"/>
    </source>
</evidence>
<dbReference type="Proteomes" id="UP000247973">
    <property type="component" value="Unassembled WGS sequence"/>
</dbReference>
<keyword evidence="2" id="KW-1185">Reference proteome</keyword>